<dbReference type="AlphaFoldDB" id="A0A0B6Z842"/>
<evidence type="ECO:0000256" key="1">
    <source>
        <dbReference type="SAM" id="MobiDB-lite"/>
    </source>
</evidence>
<feature type="region of interest" description="Disordered" evidence="1">
    <location>
        <begin position="207"/>
        <end position="309"/>
    </location>
</feature>
<evidence type="ECO:0000313" key="2">
    <source>
        <dbReference type="EMBL" id="CEK64784.1"/>
    </source>
</evidence>
<proteinExistence type="predicted"/>
<feature type="compositionally biased region" description="Basic residues" evidence="1">
    <location>
        <begin position="283"/>
        <end position="296"/>
    </location>
</feature>
<gene>
    <name evidence="2" type="primary">ORF52908</name>
</gene>
<feature type="compositionally biased region" description="Low complexity" evidence="1">
    <location>
        <begin position="223"/>
        <end position="281"/>
    </location>
</feature>
<feature type="region of interest" description="Disordered" evidence="1">
    <location>
        <begin position="85"/>
        <end position="126"/>
    </location>
</feature>
<sequence length="309" mass="32718">PGYLSSNAAIQSAAAASTSRLTHLSESCHDPSQTSLSVQQHYDFRSSGGGSASIAVGGCGSCSRSSSRDAPSYSGIHYVAPFSNRSESSASDVDVGSEEFTEKRQLHKKQQQKKHQHQKQQQQQTILSQQSLSLIPETTSPTISSCCAVDESSGGMGGKCDISSRNTKDDSYNKTMDNNGSGVIQNLSPRLRESAIPQSVIIRRKSNVNSSLTSPEMNKTTISSPGFSNKGNGSNNNNIAKSTTSSSTSSSNSASFVQHSSPSSAASSLSSAQASSTLSNATIHHHHSQIQQHQHHLTNNNNNNNSDDD</sequence>
<reference evidence="2" key="1">
    <citation type="submission" date="2014-12" db="EMBL/GenBank/DDBJ databases">
        <title>Insight into the proteome of Arion vulgaris.</title>
        <authorList>
            <person name="Aradska J."/>
            <person name="Bulat T."/>
            <person name="Smidak R."/>
            <person name="Sarate P."/>
            <person name="Gangsoo J."/>
            <person name="Sialana F."/>
            <person name="Bilban M."/>
            <person name="Lubec G."/>
        </authorList>
    </citation>
    <scope>NUCLEOTIDE SEQUENCE</scope>
    <source>
        <tissue evidence="2">Skin</tissue>
    </source>
</reference>
<feature type="compositionally biased region" description="Low complexity" evidence="1">
    <location>
        <begin position="299"/>
        <end position="309"/>
    </location>
</feature>
<dbReference type="EMBL" id="HACG01017919">
    <property type="protein sequence ID" value="CEK64784.1"/>
    <property type="molecule type" value="Transcribed_RNA"/>
</dbReference>
<feature type="compositionally biased region" description="Polar residues" evidence="1">
    <location>
        <begin position="207"/>
        <end position="222"/>
    </location>
</feature>
<feature type="region of interest" description="Disordered" evidence="1">
    <location>
        <begin position="146"/>
        <end position="190"/>
    </location>
</feature>
<feature type="compositionally biased region" description="Basic residues" evidence="1">
    <location>
        <begin position="105"/>
        <end position="118"/>
    </location>
</feature>
<accession>A0A0B6Z842</accession>
<feature type="compositionally biased region" description="Polar residues" evidence="1">
    <location>
        <begin position="173"/>
        <end position="188"/>
    </location>
</feature>
<feature type="non-terminal residue" evidence="2">
    <location>
        <position position="1"/>
    </location>
</feature>
<protein>
    <submittedName>
        <fullName evidence="2">Uncharacterized protein</fullName>
    </submittedName>
</protein>
<feature type="non-terminal residue" evidence="2">
    <location>
        <position position="309"/>
    </location>
</feature>
<organism evidence="2">
    <name type="scientific">Arion vulgaris</name>
    <dbReference type="NCBI Taxonomy" id="1028688"/>
    <lineage>
        <taxon>Eukaryota</taxon>
        <taxon>Metazoa</taxon>
        <taxon>Spiralia</taxon>
        <taxon>Lophotrochozoa</taxon>
        <taxon>Mollusca</taxon>
        <taxon>Gastropoda</taxon>
        <taxon>Heterobranchia</taxon>
        <taxon>Euthyneura</taxon>
        <taxon>Panpulmonata</taxon>
        <taxon>Eupulmonata</taxon>
        <taxon>Stylommatophora</taxon>
        <taxon>Helicina</taxon>
        <taxon>Arionoidea</taxon>
        <taxon>Arionidae</taxon>
        <taxon>Arion</taxon>
    </lineage>
</organism>
<name>A0A0B6Z842_9EUPU</name>